<protein>
    <submittedName>
        <fullName evidence="1">Uncharacterized protein</fullName>
    </submittedName>
</protein>
<sequence length="173" mass="20686">MIKSHELVPFVDSLQYLTDKYYYDEPRELYDYRGRPLMFASTSIWHHDARKEAEYNTNLGEYLALMLDDPPMTDWIAEWHDNVMPTMLDEMKHYLEHDDSILTVEQLHDVSLSAEHLTKYCLPAADTPEKQAELWHVYELTREFFLNHMDDLRETARESIKTMEQARVERAKN</sequence>
<dbReference type="EMBL" id="CP124550">
    <property type="protein sequence ID" value="WIO45939.1"/>
    <property type="molecule type" value="Genomic_DNA"/>
</dbReference>
<name>A0ABY8WWA4_9BACT</name>
<dbReference type="Proteomes" id="UP001177295">
    <property type="component" value="Chromosome"/>
</dbReference>
<dbReference type="RefSeq" id="WP_376754303.1">
    <property type="nucleotide sequence ID" value="NZ_CP124550.1"/>
</dbReference>
<evidence type="ECO:0000313" key="2">
    <source>
        <dbReference type="Proteomes" id="UP001177295"/>
    </source>
</evidence>
<reference evidence="1 2" key="1">
    <citation type="journal article" date="2023" name="Cell">
        <title>Genetic manipulation of Patescibacteria provides mechanistic insights into microbial dark matter and the epibiotic lifestyle.</title>
        <authorList>
            <person name="Wang Y."/>
            <person name="Gallagher L.A."/>
            <person name="Andrade P.A."/>
            <person name="Liu A."/>
            <person name="Humphreys I.R."/>
            <person name="Turkarslan S."/>
            <person name="Cutler K.J."/>
            <person name="Arrieta-Ortiz M.L."/>
            <person name="Li Y."/>
            <person name="Radey M.C."/>
            <person name="McLean J.S."/>
            <person name="Cong Q."/>
            <person name="Baker D."/>
            <person name="Baliga N.S."/>
            <person name="Peterson S.B."/>
            <person name="Mougous J.D."/>
        </authorList>
    </citation>
    <scope>NUCLEOTIDE SEQUENCE [LARGE SCALE GENOMIC DNA]</scope>
    <source>
        <strain evidence="1 2">ML1</strain>
    </source>
</reference>
<proteinExistence type="predicted"/>
<organism evidence="1 2">
    <name type="scientific">Candidatus Southlakia epibionticum</name>
    <dbReference type="NCBI Taxonomy" id="3043284"/>
    <lineage>
        <taxon>Bacteria</taxon>
        <taxon>Candidatus Saccharimonadota</taxon>
        <taxon>Candidatus Saccharimonadia</taxon>
        <taxon>Candidatus Saccharimonadales</taxon>
        <taxon>Candidatus Saccharimonadaceae</taxon>
        <taxon>Candidatus Southlakia</taxon>
    </lineage>
</organism>
<gene>
    <name evidence="1" type="ORF">SEML1_0309</name>
</gene>
<accession>A0ABY8WWA4</accession>
<keyword evidence="2" id="KW-1185">Reference proteome</keyword>
<evidence type="ECO:0000313" key="1">
    <source>
        <dbReference type="EMBL" id="WIO45939.1"/>
    </source>
</evidence>